<dbReference type="PROSITE" id="PS51915">
    <property type="entry name" value="ZAD"/>
    <property type="match status" value="1"/>
</dbReference>
<dbReference type="PROSITE" id="PS50157">
    <property type="entry name" value="ZINC_FINGER_C2H2_2"/>
    <property type="match status" value="16"/>
</dbReference>
<feature type="domain" description="C2H2-type" evidence="8">
    <location>
        <begin position="1006"/>
        <end position="1033"/>
    </location>
</feature>
<dbReference type="PANTHER" id="PTHR14003">
    <property type="entry name" value="TRANSCRIPTIONAL REPRESSOR PROTEIN YY"/>
    <property type="match status" value="1"/>
</dbReference>
<dbReference type="Pfam" id="PF07776">
    <property type="entry name" value="zf-AD"/>
    <property type="match status" value="1"/>
</dbReference>
<feature type="binding site" evidence="6">
    <location>
        <position position="23"/>
    </location>
    <ligand>
        <name>Zn(2+)</name>
        <dbReference type="ChEBI" id="CHEBI:29105"/>
    </ligand>
</feature>
<dbReference type="SMART" id="SM00868">
    <property type="entry name" value="zf-AD"/>
    <property type="match status" value="1"/>
</dbReference>
<feature type="domain" description="C2H2-type" evidence="8">
    <location>
        <begin position="445"/>
        <end position="472"/>
    </location>
</feature>
<evidence type="ECO:0000256" key="7">
    <source>
        <dbReference type="SAM" id="MobiDB-lite"/>
    </source>
</evidence>
<feature type="domain" description="C2H2-type" evidence="8">
    <location>
        <begin position="818"/>
        <end position="845"/>
    </location>
</feature>
<dbReference type="Gene3D" id="3.40.1800.20">
    <property type="match status" value="1"/>
</dbReference>
<evidence type="ECO:0000256" key="4">
    <source>
        <dbReference type="ARBA" id="ARBA00022833"/>
    </source>
</evidence>
<dbReference type="SUPFAM" id="SSF57716">
    <property type="entry name" value="Glucocorticoid receptor-like (DNA-binding domain)"/>
    <property type="match status" value="1"/>
</dbReference>
<proteinExistence type="predicted"/>
<dbReference type="SMART" id="SM00355">
    <property type="entry name" value="ZnF_C2H2"/>
    <property type="match status" value="20"/>
</dbReference>
<feature type="binding site" evidence="6">
    <location>
        <position position="64"/>
    </location>
    <ligand>
        <name>Zn(2+)</name>
        <dbReference type="ChEBI" id="CHEBI:29105"/>
    </ligand>
</feature>
<feature type="domain" description="C2H2-type" evidence="8">
    <location>
        <begin position="615"/>
        <end position="642"/>
    </location>
</feature>
<protein>
    <recommendedName>
        <fullName evidence="12">C2h2-type zn-finger protein</fullName>
    </recommendedName>
</protein>
<feature type="region of interest" description="Disordered" evidence="7">
    <location>
        <begin position="637"/>
        <end position="656"/>
    </location>
</feature>
<dbReference type="RefSeq" id="XP_062708145.1">
    <property type="nucleotide sequence ID" value="XM_062852161.1"/>
</dbReference>
<name>A0ABM1XYE2_AEDAL</name>
<feature type="domain" description="C2H2-type" evidence="8">
    <location>
        <begin position="485"/>
        <end position="513"/>
    </location>
</feature>
<feature type="domain" description="C2H2-type" evidence="8">
    <location>
        <begin position="690"/>
        <end position="718"/>
    </location>
</feature>
<dbReference type="SUPFAM" id="SSF57667">
    <property type="entry name" value="beta-beta-alpha zinc fingers"/>
    <property type="match status" value="8"/>
</dbReference>
<feature type="domain" description="C2H2-type" evidence="8">
    <location>
        <begin position="513"/>
        <end position="540"/>
    </location>
</feature>
<feature type="domain" description="C2H2-type" evidence="8">
    <location>
        <begin position="1033"/>
        <end position="1063"/>
    </location>
</feature>
<feature type="compositionally biased region" description="Polar residues" evidence="7">
    <location>
        <begin position="641"/>
        <end position="654"/>
    </location>
</feature>
<dbReference type="InterPro" id="IPR012934">
    <property type="entry name" value="Znf_AD"/>
</dbReference>
<evidence type="ECO:0000259" key="8">
    <source>
        <dbReference type="PROSITE" id="PS50157"/>
    </source>
</evidence>
<feature type="domain" description="C2H2-type" evidence="8">
    <location>
        <begin position="945"/>
        <end position="973"/>
    </location>
</feature>
<dbReference type="RefSeq" id="XP_062708143.1">
    <property type="nucleotide sequence ID" value="XM_062852159.1"/>
</dbReference>
<dbReference type="GeneID" id="109423848"/>
<feature type="compositionally biased region" description="Basic and acidic residues" evidence="7">
    <location>
        <begin position="761"/>
        <end position="770"/>
    </location>
</feature>
<dbReference type="EnsemblMetazoa" id="AALFPA23_003973.R4694">
    <property type="protein sequence ID" value="AALFPA23_003973.P4694"/>
    <property type="gene ID" value="AALFPA23_003973"/>
</dbReference>
<dbReference type="InterPro" id="IPR013087">
    <property type="entry name" value="Znf_C2H2_type"/>
</dbReference>
<feature type="domain" description="C2H2-type" evidence="8">
    <location>
        <begin position="586"/>
        <end position="614"/>
    </location>
</feature>
<evidence type="ECO:0000259" key="9">
    <source>
        <dbReference type="PROSITE" id="PS51915"/>
    </source>
</evidence>
<dbReference type="PANTHER" id="PTHR14003:SF19">
    <property type="entry name" value="YY2 TRANSCRIPTION FACTOR"/>
    <property type="match status" value="1"/>
</dbReference>
<dbReference type="RefSeq" id="XP_062708144.1">
    <property type="nucleotide sequence ID" value="XM_062852160.1"/>
</dbReference>
<feature type="domain" description="C2H2-type" evidence="8">
    <location>
        <begin position="418"/>
        <end position="445"/>
    </location>
</feature>
<dbReference type="InterPro" id="IPR036236">
    <property type="entry name" value="Znf_C2H2_sf"/>
</dbReference>
<feature type="compositionally biased region" description="Polar residues" evidence="7">
    <location>
        <begin position="401"/>
        <end position="410"/>
    </location>
</feature>
<dbReference type="PROSITE" id="PS00028">
    <property type="entry name" value="ZINC_FINGER_C2H2_1"/>
    <property type="match status" value="17"/>
</dbReference>
<evidence type="ECO:0000256" key="6">
    <source>
        <dbReference type="PROSITE-ProRule" id="PRU01263"/>
    </source>
</evidence>
<evidence type="ECO:0000256" key="5">
    <source>
        <dbReference type="PROSITE-ProRule" id="PRU00042"/>
    </source>
</evidence>
<keyword evidence="11" id="KW-1185">Reference proteome</keyword>
<evidence type="ECO:0000256" key="1">
    <source>
        <dbReference type="ARBA" id="ARBA00022723"/>
    </source>
</evidence>
<feature type="domain" description="C2H2-type" evidence="8">
    <location>
        <begin position="127"/>
        <end position="154"/>
    </location>
</feature>
<keyword evidence="3 5" id="KW-0863">Zinc-finger</keyword>
<dbReference type="Pfam" id="PF00096">
    <property type="entry name" value="zf-C2H2"/>
    <property type="match status" value="8"/>
</dbReference>
<evidence type="ECO:0000313" key="11">
    <source>
        <dbReference type="Proteomes" id="UP000069940"/>
    </source>
</evidence>
<evidence type="ECO:0000256" key="2">
    <source>
        <dbReference type="ARBA" id="ARBA00022737"/>
    </source>
</evidence>
<feature type="binding site" evidence="6">
    <location>
        <position position="20"/>
    </location>
    <ligand>
        <name>Zn(2+)</name>
        <dbReference type="ChEBI" id="CHEBI:29105"/>
    </ligand>
</feature>
<feature type="compositionally biased region" description="Acidic residues" evidence="7">
    <location>
        <begin position="362"/>
        <end position="394"/>
    </location>
</feature>
<feature type="domain" description="C2H2-type" evidence="8">
    <location>
        <begin position="334"/>
        <end position="361"/>
    </location>
</feature>
<accession>A0ABM1XYE2</accession>
<evidence type="ECO:0008006" key="12">
    <source>
        <dbReference type="Google" id="ProtNLM"/>
    </source>
</evidence>
<feature type="region of interest" description="Disordered" evidence="7">
    <location>
        <begin position="285"/>
        <end position="307"/>
    </location>
</feature>
<feature type="region of interest" description="Disordered" evidence="7">
    <location>
        <begin position="555"/>
        <end position="575"/>
    </location>
</feature>
<feature type="domain" description="C2H2-type" evidence="8">
    <location>
        <begin position="858"/>
        <end position="886"/>
    </location>
</feature>
<dbReference type="EnsemblMetazoa" id="AALFPA23_003973.R4697">
    <property type="protein sequence ID" value="AALFPA23_003973.P4697"/>
    <property type="gene ID" value="AALFPA23_003973"/>
</dbReference>
<feature type="compositionally biased region" description="Polar residues" evidence="7">
    <location>
        <begin position="294"/>
        <end position="307"/>
    </location>
</feature>
<feature type="region of interest" description="Disordered" evidence="7">
    <location>
        <begin position="354"/>
        <end position="410"/>
    </location>
</feature>
<dbReference type="EnsemblMetazoa" id="AALFPA23_003973.R4695">
    <property type="protein sequence ID" value="AALFPA23_003973.P4695"/>
    <property type="gene ID" value="AALFPA23_003973"/>
</dbReference>
<organism evidence="10 11">
    <name type="scientific">Aedes albopictus</name>
    <name type="common">Asian tiger mosquito</name>
    <name type="synonym">Stegomyia albopicta</name>
    <dbReference type="NCBI Taxonomy" id="7160"/>
    <lineage>
        <taxon>Eukaryota</taxon>
        <taxon>Metazoa</taxon>
        <taxon>Ecdysozoa</taxon>
        <taxon>Arthropoda</taxon>
        <taxon>Hexapoda</taxon>
        <taxon>Insecta</taxon>
        <taxon>Pterygota</taxon>
        <taxon>Neoptera</taxon>
        <taxon>Endopterygota</taxon>
        <taxon>Diptera</taxon>
        <taxon>Nematocera</taxon>
        <taxon>Culicoidea</taxon>
        <taxon>Culicidae</taxon>
        <taxon>Culicinae</taxon>
        <taxon>Aedini</taxon>
        <taxon>Aedes</taxon>
        <taxon>Stegomyia</taxon>
    </lineage>
</organism>
<feature type="domain" description="C2H2-type" evidence="8">
    <location>
        <begin position="886"/>
        <end position="913"/>
    </location>
</feature>
<reference evidence="11" key="1">
    <citation type="journal article" date="2015" name="Proc. Natl. Acad. Sci. U.S.A.">
        <title>Genome sequence of the Asian Tiger mosquito, Aedes albopictus, reveals insights into its biology, genetics, and evolution.</title>
        <authorList>
            <person name="Chen X.G."/>
            <person name="Jiang X."/>
            <person name="Gu J."/>
            <person name="Xu M."/>
            <person name="Wu Y."/>
            <person name="Deng Y."/>
            <person name="Zhang C."/>
            <person name="Bonizzoni M."/>
            <person name="Dermauw W."/>
            <person name="Vontas J."/>
            <person name="Armbruster P."/>
            <person name="Huang X."/>
            <person name="Yang Y."/>
            <person name="Zhang H."/>
            <person name="He W."/>
            <person name="Peng H."/>
            <person name="Liu Y."/>
            <person name="Wu K."/>
            <person name="Chen J."/>
            <person name="Lirakis M."/>
            <person name="Topalis P."/>
            <person name="Van Leeuwen T."/>
            <person name="Hall A.B."/>
            <person name="Jiang X."/>
            <person name="Thorpe C."/>
            <person name="Mueller R.L."/>
            <person name="Sun C."/>
            <person name="Waterhouse R.M."/>
            <person name="Yan G."/>
            <person name="Tu Z.J."/>
            <person name="Fang X."/>
            <person name="James A.A."/>
        </authorList>
    </citation>
    <scope>NUCLEOTIDE SEQUENCE [LARGE SCALE GENOMIC DNA]</scope>
    <source>
        <strain evidence="11">Foshan</strain>
    </source>
</reference>
<keyword evidence="1 6" id="KW-0479">Metal-binding</keyword>
<dbReference type="Proteomes" id="UP000069940">
    <property type="component" value="Unassembled WGS sequence"/>
</dbReference>
<feature type="domain" description="C2H2-type" evidence="8">
    <location>
        <begin position="100"/>
        <end position="127"/>
    </location>
</feature>
<dbReference type="Pfam" id="PF13912">
    <property type="entry name" value="zf-C2H2_6"/>
    <property type="match status" value="1"/>
</dbReference>
<feature type="region of interest" description="Disordered" evidence="7">
    <location>
        <begin position="749"/>
        <end position="772"/>
    </location>
</feature>
<feature type="binding site" evidence="6">
    <location>
        <position position="61"/>
    </location>
    <ligand>
        <name>Zn(2+)</name>
        <dbReference type="ChEBI" id="CHEBI:29105"/>
    </ligand>
</feature>
<reference evidence="10" key="2">
    <citation type="submission" date="2025-05" db="UniProtKB">
        <authorList>
            <consortium name="EnsemblMetazoa"/>
        </authorList>
    </citation>
    <scope>IDENTIFICATION</scope>
    <source>
        <strain evidence="10">Foshan</strain>
    </source>
</reference>
<dbReference type="RefSeq" id="XP_062708146.1">
    <property type="nucleotide sequence ID" value="XM_062852162.1"/>
</dbReference>
<keyword evidence="2" id="KW-0677">Repeat</keyword>
<feature type="domain" description="ZAD" evidence="9">
    <location>
        <begin position="18"/>
        <end position="88"/>
    </location>
</feature>
<evidence type="ECO:0000313" key="10">
    <source>
        <dbReference type="EnsemblMetazoa" id="AALFPA23_003973.P4695"/>
    </source>
</evidence>
<keyword evidence="4 6" id="KW-0862">Zinc</keyword>
<evidence type="ECO:0000256" key="3">
    <source>
        <dbReference type="ARBA" id="ARBA00022771"/>
    </source>
</evidence>
<dbReference type="Gene3D" id="3.30.160.60">
    <property type="entry name" value="Classic Zinc Finger"/>
    <property type="match status" value="9"/>
</dbReference>
<sequence length="1068" mass="124028">MASKATKSKLDNPQNVNQTCRLCMGEKSLQNIVNHKKLHQWISDFLSIKISSQDGMSQAVCAICRKMLFKFYEFSIRCKVVQGVLQAKLRSETTRKAKETECQICHKIYKTEKHLIDHMRYHGPKNHVCTTCGKAFTRRHQLDKHVKTHSKQKVEVQPISQLEERTITVQEGLKSKAEHCEADDLTMGTQKQLEDTESVANETGQLSESYSDIMLQQHDIKIEIIPIDSSLLNDREDILDENAQEVGDEDGQFVIEDIIVIEQVKIEPHPDDNVVTFPDETFTKMNEDNEDETINQNENSPQYDSRMAESSNFNKNITVETDATNDNGGNGNGYACSKCDRSFKRQCQLKNHMANHEKAEDSNDAYDEAEEEALNEDDAESYQAENEDTEEHDSNDDKTTTEGTHPLTTNNSVVKDGFECNICHKVVSDKRKLKDHKRSHKPKDHVCSICEKPFVRRPVMLRHMLTHVSRPKYQRKKPVIEEGPFQCDMCQKEFKSKNKLHCHNMKVHGPKKHECNICGSRFIERFTLKMHLKSHARSRDREEDFQQFKQMLQMSTSSNPDNGEKGTGAGSITSSQTIQNSGELALECVKCHKAFKTQRDLLRHYKYNHVPKNRLYCTMCSLVFVTRKRLELHMLKHQQENDSSQSKMAENLSENDADKVVKQTIESVQHTGSTDQQIQDNKDIAKAIPFQCNICQKPYETRLKLYLHHRAVHGPKNHNCLICAIRFATRLELKKHLCTKQHMRKLQEALGNKSAAGSTNDSEKDPKGDIMETNDPLLLTKEVASSIQQEVQCDVCLKFYPNKWRLRNHKRYHGPRIHKCTICDRGFAMRDFMLRHMQTHKSDNKRKRLKPLLEGETIKCDFCPKEFKNFATLWSHKKRTHGPKNHECHICGFRYSQNYILKKHLEMHTRHGDSAEDYRLLKQMQDKRKSTVPVPQIRMNNEGPLECSKCHKKFKNQKLLGLHYKFRHISKNIRKCHLCNKFVTIVRFEKHMRTKHKNEDGTTRSPECDKCDAVFPTYDQLEKHMDIHGPKKYDCKICDKSFKASRLLVKHLKFHENNTGDKEENNQD</sequence>
<dbReference type="EnsemblMetazoa" id="AALFPA23_003973.R4696">
    <property type="protein sequence ID" value="AALFPA23_003973.P4696"/>
    <property type="gene ID" value="AALFPA23_003973"/>
</dbReference>